<keyword evidence="4" id="KW-1185">Reference proteome</keyword>
<name>A0ABR1W560_9PEZI</name>
<feature type="non-terminal residue" evidence="3">
    <location>
        <position position="654"/>
    </location>
</feature>
<protein>
    <submittedName>
        <fullName evidence="3">Caspase</fullName>
    </submittedName>
</protein>
<evidence type="ECO:0000256" key="2">
    <source>
        <dbReference type="SAM" id="SignalP"/>
    </source>
</evidence>
<reference evidence="3 4" key="1">
    <citation type="submission" date="2023-01" db="EMBL/GenBank/DDBJ databases">
        <title>Analysis of 21 Apiospora genomes using comparative genomics revels a genus with tremendous synthesis potential of carbohydrate active enzymes and secondary metabolites.</title>
        <authorList>
            <person name="Sorensen T."/>
        </authorList>
    </citation>
    <scope>NUCLEOTIDE SEQUENCE [LARGE SCALE GENOMIC DNA]</scope>
    <source>
        <strain evidence="3 4">CBS 83171</strain>
    </source>
</reference>
<feature type="signal peptide" evidence="2">
    <location>
        <begin position="1"/>
        <end position="19"/>
    </location>
</feature>
<dbReference type="EMBL" id="JAQQWM010000002">
    <property type="protein sequence ID" value="KAK8078661.1"/>
    <property type="molecule type" value="Genomic_DNA"/>
</dbReference>
<dbReference type="Proteomes" id="UP001446871">
    <property type="component" value="Unassembled WGS sequence"/>
</dbReference>
<proteinExistence type="inferred from homology"/>
<dbReference type="PANTHER" id="PTHR48104:SF30">
    <property type="entry name" value="METACASPASE-1"/>
    <property type="match status" value="1"/>
</dbReference>
<keyword evidence="2" id="KW-0732">Signal</keyword>
<comment type="caution">
    <text evidence="3">The sequence shown here is derived from an EMBL/GenBank/DDBJ whole genome shotgun (WGS) entry which is preliminary data.</text>
</comment>
<evidence type="ECO:0000313" key="3">
    <source>
        <dbReference type="EMBL" id="KAK8078661.1"/>
    </source>
</evidence>
<dbReference type="Gene3D" id="3.40.50.1460">
    <property type="match status" value="1"/>
</dbReference>
<gene>
    <name evidence="3" type="ORF">PG996_004831</name>
</gene>
<evidence type="ECO:0000256" key="1">
    <source>
        <dbReference type="ARBA" id="ARBA00009005"/>
    </source>
</evidence>
<evidence type="ECO:0000313" key="4">
    <source>
        <dbReference type="Proteomes" id="UP001446871"/>
    </source>
</evidence>
<sequence>MATHFALLIGNCFCPVTDQATWGKPLKGCVRDVIEIKEQLAKSPVGIDIKVLAAGPTDPDDPNRPNEVEGADLPTHINALRSLERITSCAADGNFVYIHFSGHSTAISPDSGSPFSNGSTGDLALVLLASDNPAKYQYLRGLELAYQLKAMVDKGLKVTLVLDCCVSGSAIRDKRDPSVRYLPYDRDIDLAHPPILGKCLDSKDGSAQPSYRDASLRPNWLVDPDGYTILTACGPREKAMELKVGSDEWHGVLSHFLTRAFIKYGRVGGWQHHIYAHLCARFREKCQAQHPMLYGNMGLWFFGDACATDEARSIAVVWKKDQREPGRAIFQLEAGEAHGISKGDRFALHGVIADEEAESSIFASSADHQVVAEVTEIRPLTSELTTASPTANVLGSGPTATAISQLQLLRLPVRLDLHISQPDIWLDALKLRKSLSIVCAIDGQMREEKSFAFHVKITKDRFDNAEYVLDIMEHLAKFRATEVLTNKALAETTCPFRTSFNIQVVDSAGTAYEPGCRYEGPFASGCSHQDCVVTVNHGETIRLEVQNNEAEEGRDLYVHLYDMARYSWGVSSLSGGDYLALPPRYSRRDQEDFPSGTTGEWKPELRMEIPNNLLSAGHEQCEETIKVILTSAPTSFMCLELPEITKLSTRGGKK</sequence>
<feature type="chain" id="PRO_5046895125" evidence="2">
    <location>
        <begin position="20"/>
        <end position="654"/>
    </location>
</feature>
<organism evidence="3 4">
    <name type="scientific">Apiospora saccharicola</name>
    <dbReference type="NCBI Taxonomy" id="335842"/>
    <lineage>
        <taxon>Eukaryota</taxon>
        <taxon>Fungi</taxon>
        <taxon>Dikarya</taxon>
        <taxon>Ascomycota</taxon>
        <taxon>Pezizomycotina</taxon>
        <taxon>Sordariomycetes</taxon>
        <taxon>Xylariomycetidae</taxon>
        <taxon>Amphisphaeriales</taxon>
        <taxon>Apiosporaceae</taxon>
        <taxon>Apiospora</taxon>
    </lineage>
</organism>
<dbReference type="PANTHER" id="PTHR48104">
    <property type="entry name" value="METACASPASE-4"/>
    <property type="match status" value="1"/>
</dbReference>
<accession>A0ABR1W560</accession>
<dbReference type="InterPro" id="IPR050452">
    <property type="entry name" value="Metacaspase"/>
</dbReference>
<comment type="similarity">
    <text evidence="1">Belongs to the peptidase C14B family.</text>
</comment>